<dbReference type="SMART" id="SM00530">
    <property type="entry name" value="HTH_XRE"/>
    <property type="match status" value="1"/>
</dbReference>
<feature type="repeat" description="TPR" evidence="1">
    <location>
        <begin position="339"/>
        <end position="372"/>
    </location>
</feature>
<gene>
    <name evidence="3" type="ORF">GCM10009575_089750</name>
</gene>
<evidence type="ECO:0000259" key="2">
    <source>
        <dbReference type="SMART" id="SM00530"/>
    </source>
</evidence>
<proteinExistence type="predicted"/>
<protein>
    <submittedName>
        <fullName evidence="3">Helix-turn-helix transcriptional regulator</fullName>
    </submittedName>
</protein>
<reference evidence="3 4" key="1">
    <citation type="journal article" date="2019" name="Int. J. Syst. Evol. Microbiol.">
        <title>The Global Catalogue of Microorganisms (GCM) 10K type strain sequencing project: providing services to taxonomists for standard genome sequencing and annotation.</title>
        <authorList>
            <consortium name="The Broad Institute Genomics Platform"/>
            <consortium name="The Broad Institute Genome Sequencing Center for Infectious Disease"/>
            <person name="Wu L."/>
            <person name="Ma J."/>
        </authorList>
    </citation>
    <scope>NUCLEOTIDE SEQUENCE [LARGE SCALE GENOMIC DNA]</scope>
    <source>
        <strain evidence="3 4">JCM 11444</strain>
    </source>
</reference>
<keyword evidence="4" id="KW-1185">Reference proteome</keyword>
<dbReference type="InterPro" id="IPR010982">
    <property type="entry name" value="Lambda_DNA-bd_dom_sf"/>
</dbReference>
<dbReference type="InterPro" id="IPR019734">
    <property type="entry name" value="TPR_rpt"/>
</dbReference>
<comment type="caution">
    <text evidence="3">The sequence shown here is derived from an EMBL/GenBank/DDBJ whole genome shotgun (WGS) entry which is preliminary data.</text>
</comment>
<dbReference type="Gene3D" id="1.10.260.40">
    <property type="entry name" value="lambda repressor-like DNA-binding domains"/>
    <property type="match status" value="1"/>
</dbReference>
<dbReference type="SUPFAM" id="SSF47413">
    <property type="entry name" value="lambda repressor-like DNA-binding domains"/>
    <property type="match status" value="1"/>
</dbReference>
<sequence>MIKVRGMTDRRPFGARVKFYRERRGLHQWQLGELLNRSEDWVYRVEAGKIPVNNIKMLADLANTLRVHVEDLQGAPSLLDDREDHAGSVPAIRAALMRSRRLAGSLYDAREPLRLERLAVEVDAAWSLYQHGQYAQLAGRLPSLLADARMATQEHSAGRDKSEALRLFALTCHVTAAFLRKLGETNLAWIAADQGDIAASASGDVGTVVALRRCVAHVQLGAGLAEDAVNVTQDAAADLPDGWWETSPASLSLYGTLLLNGAVAAARLRDRPLADGMIAQAQQAADRLGGDKNEMWTSFGPTNVDIHRLALALEFEDVQLAVDIAPKVKPTGLPLERRARARLDVARAYGEAGRTDEAIDHLKRAYRNAPEQMRAHGLARDLARRLYKRSPRRDVRDLALGLGAFD</sequence>
<dbReference type="CDD" id="cd00093">
    <property type="entry name" value="HTH_XRE"/>
    <property type="match status" value="1"/>
</dbReference>
<dbReference type="EMBL" id="BAAAID010000109">
    <property type="protein sequence ID" value="GAA0958291.1"/>
    <property type="molecule type" value="Genomic_DNA"/>
</dbReference>
<evidence type="ECO:0000313" key="4">
    <source>
        <dbReference type="Proteomes" id="UP001500418"/>
    </source>
</evidence>
<accession>A0ABN1RJ97</accession>
<evidence type="ECO:0000256" key="1">
    <source>
        <dbReference type="PROSITE-ProRule" id="PRU00339"/>
    </source>
</evidence>
<organism evidence="3 4">
    <name type="scientific">Streptomyces rhizosphaericus</name>
    <dbReference type="NCBI Taxonomy" id="114699"/>
    <lineage>
        <taxon>Bacteria</taxon>
        <taxon>Bacillati</taxon>
        <taxon>Actinomycetota</taxon>
        <taxon>Actinomycetes</taxon>
        <taxon>Kitasatosporales</taxon>
        <taxon>Streptomycetaceae</taxon>
        <taxon>Streptomyces</taxon>
        <taxon>Streptomyces violaceusniger group</taxon>
    </lineage>
</organism>
<feature type="domain" description="HTH cro/C1-type" evidence="2">
    <location>
        <begin position="16"/>
        <end position="72"/>
    </location>
</feature>
<dbReference type="PROSITE" id="PS50005">
    <property type="entry name" value="TPR"/>
    <property type="match status" value="1"/>
</dbReference>
<evidence type="ECO:0000313" key="3">
    <source>
        <dbReference type="EMBL" id="GAA0958291.1"/>
    </source>
</evidence>
<dbReference type="Proteomes" id="UP001500418">
    <property type="component" value="Unassembled WGS sequence"/>
</dbReference>
<name>A0ABN1RJ97_9ACTN</name>
<dbReference type="InterPro" id="IPR001387">
    <property type="entry name" value="Cro/C1-type_HTH"/>
</dbReference>
<dbReference type="Pfam" id="PF13560">
    <property type="entry name" value="HTH_31"/>
    <property type="match status" value="1"/>
</dbReference>
<keyword evidence="1" id="KW-0802">TPR repeat</keyword>